<dbReference type="RefSeq" id="WP_058888773.1">
    <property type="nucleotide sequence ID" value="NZ_LQBM01000003.1"/>
</dbReference>
<feature type="binding site" evidence="1">
    <location>
        <position position="106"/>
    </location>
    <ligand>
        <name>Mg(2+)</name>
        <dbReference type="ChEBI" id="CHEBI:18420"/>
        <label>3</label>
    </ligand>
</feature>
<feature type="binding site" evidence="1">
    <location>
        <position position="69"/>
    </location>
    <ligand>
        <name>Mg(2+)</name>
        <dbReference type="ChEBI" id="CHEBI:18420"/>
        <label>1</label>
    </ligand>
</feature>
<dbReference type="Gene3D" id="3.90.650.10">
    <property type="entry name" value="PurM-like C-terminal domain"/>
    <property type="match status" value="1"/>
</dbReference>
<feature type="domain" description="PurM-like N-terminal" evidence="2">
    <location>
        <begin position="47"/>
        <end position="173"/>
    </location>
</feature>
<feature type="binding site" evidence="1">
    <location>
        <position position="157"/>
    </location>
    <ligand>
        <name>Mg(2+)</name>
        <dbReference type="ChEBI" id="CHEBI:18420"/>
        <label>1</label>
    </ligand>
</feature>
<keyword evidence="1" id="KW-0784">Thiamine biosynthesis</keyword>
<comment type="caution">
    <text evidence="3">The sequence shown here is derived from an EMBL/GenBank/DDBJ whole genome shotgun (WGS) entry which is preliminary data.</text>
</comment>
<dbReference type="InterPro" id="IPR036921">
    <property type="entry name" value="PurM-like_N_sf"/>
</dbReference>
<feature type="binding site" evidence="1">
    <location>
        <position position="67"/>
    </location>
    <ligand>
        <name>Mg(2+)</name>
        <dbReference type="ChEBI" id="CHEBI:18420"/>
        <label>4</label>
    </ligand>
</feature>
<sequence>MTPTPNQDGPANVGESGEDAVLAVILQELGELGSPATELAELTLAPGDDAAVLELPQDGAPARIVLTTDTLSQDEDFRAGWWSGQDQAAVMGRAVGLKAAAQNLSDLNAMAATPVALLVSLTLPAATPLDWVRGFYRGLTEAVRRTGAEHCRIAGGDLGSGPGISVTLTAVGRLPAGRPALRRTGARPGDQLAVSGPLGAAAAGLALLEAGVSSGTPELARLRDAQIAPAPRLRTGIDAVTAGATAGMDLSDGLLRDAQRLARASAVRVLLHEPDLAEQAAALHPATVALGLAPQQAQEQALHWVAAGGEDYELLASFPAEAALPEGFLKVGEILPAASPAEVGAEPAAEARSDADGAREVILTSAIDDRGWDSLRRR</sequence>
<dbReference type="GO" id="GO:0009229">
    <property type="term" value="P:thiamine diphosphate biosynthetic process"/>
    <property type="evidence" value="ECO:0007669"/>
    <property type="project" value="UniProtKB-UniRule"/>
</dbReference>
<keyword evidence="1" id="KW-0418">Kinase</keyword>
<feature type="binding site" evidence="1">
    <location>
        <position position="68"/>
    </location>
    <ligand>
        <name>Mg(2+)</name>
        <dbReference type="ChEBI" id="CHEBI:18420"/>
        <label>1</label>
    </ligand>
</feature>
<dbReference type="InterPro" id="IPR016188">
    <property type="entry name" value="PurM-like_N"/>
</dbReference>
<dbReference type="PANTHER" id="PTHR30270:SF0">
    <property type="entry name" value="THIAMINE-MONOPHOSPHATE KINASE"/>
    <property type="match status" value="1"/>
</dbReference>
<dbReference type="UniPathway" id="UPA00060">
    <property type="reaction ID" value="UER00142"/>
</dbReference>
<dbReference type="STRING" id="317018.AVL63_03575"/>
<feature type="binding site" evidence="1">
    <location>
        <position position="372"/>
    </location>
    <ligand>
        <name>substrate</name>
    </ligand>
</feature>
<keyword evidence="1" id="KW-0067">ATP-binding</keyword>
<dbReference type="GO" id="GO:0009030">
    <property type="term" value="F:thiamine-phosphate kinase activity"/>
    <property type="evidence" value="ECO:0007669"/>
    <property type="project" value="UniProtKB-UniRule"/>
</dbReference>
<feature type="binding site" evidence="1">
    <location>
        <position position="69"/>
    </location>
    <ligand>
        <name>Mg(2+)</name>
        <dbReference type="ChEBI" id="CHEBI:18420"/>
        <label>2</label>
    </ligand>
</feature>
<dbReference type="GO" id="GO:0009228">
    <property type="term" value="P:thiamine biosynthetic process"/>
    <property type="evidence" value="ECO:0007669"/>
    <property type="project" value="UniProtKB-KW"/>
</dbReference>
<feature type="binding site" evidence="1">
    <location>
        <position position="49"/>
    </location>
    <ligand>
        <name>Mg(2+)</name>
        <dbReference type="ChEBI" id="CHEBI:18420"/>
        <label>3</label>
    </ligand>
</feature>
<organism evidence="3 4">
    <name type="scientific">Nesterenkonia jeotgali</name>
    <dbReference type="NCBI Taxonomy" id="317018"/>
    <lineage>
        <taxon>Bacteria</taxon>
        <taxon>Bacillati</taxon>
        <taxon>Actinomycetota</taxon>
        <taxon>Actinomycetes</taxon>
        <taxon>Micrococcales</taxon>
        <taxon>Micrococcaceae</taxon>
        <taxon>Nesterenkonia</taxon>
    </lineage>
</organism>
<dbReference type="InterPro" id="IPR036676">
    <property type="entry name" value="PurM-like_C_sf"/>
</dbReference>
<comment type="similarity">
    <text evidence="1">Belongs to the thiamine-monophosphate kinase family.</text>
</comment>
<keyword evidence="1" id="KW-0460">Magnesium</keyword>
<feature type="binding site" evidence="1">
    <location>
        <position position="136"/>
    </location>
    <ligand>
        <name>ATP</name>
        <dbReference type="ChEBI" id="CHEBI:30616"/>
    </ligand>
</feature>
<keyword evidence="4" id="KW-1185">Reference proteome</keyword>
<keyword evidence="1" id="KW-0808">Transferase</keyword>
<name>A0A0W8IGH2_9MICC</name>
<dbReference type="PANTHER" id="PTHR30270">
    <property type="entry name" value="THIAMINE-MONOPHOSPHATE KINASE"/>
    <property type="match status" value="1"/>
</dbReference>
<dbReference type="EC" id="2.7.4.16" evidence="1"/>
<comment type="catalytic activity">
    <reaction evidence="1">
        <text>thiamine phosphate + ATP = thiamine diphosphate + ADP</text>
        <dbReference type="Rhea" id="RHEA:15913"/>
        <dbReference type="ChEBI" id="CHEBI:30616"/>
        <dbReference type="ChEBI" id="CHEBI:37575"/>
        <dbReference type="ChEBI" id="CHEBI:58937"/>
        <dbReference type="ChEBI" id="CHEBI:456216"/>
        <dbReference type="EC" id="2.7.4.16"/>
    </reaction>
</comment>
<accession>A0A0W8IGH2</accession>
<comment type="miscellaneous">
    <text evidence="1">Reaction mechanism of ThiL seems to utilize a direct, inline transfer of the gamma-phosphate of ATP to TMP rather than a phosphorylated enzyme intermediate.</text>
</comment>
<comment type="pathway">
    <text evidence="1">Cofactor biosynthesis; thiamine diphosphate biosynthesis; thiamine diphosphate from thiamine phosphate: step 1/1.</text>
</comment>
<protein>
    <recommendedName>
        <fullName evidence="1">Thiamine-monophosphate kinase</fullName>
        <shortName evidence="1">TMP kinase</shortName>
        <shortName evidence="1">Thiamine-phosphate kinase</shortName>
        <ecNumber evidence="1">2.7.4.16</ecNumber>
    </recommendedName>
</protein>
<dbReference type="CDD" id="cd02194">
    <property type="entry name" value="ThiL"/>
    <property type="match status" value="1"/>
</dbReference>
<dbReference type="GO" id="GO:0000287">
    <property type="term" value="F:magnesium ion binding"/>
    <property type="evidence" value="ECO:0007669"/>
    <property type="project" value="UniProtKB-UniRule"/>
</dbReference>
<reference evidence="4" key="1">
    <citation type="submission" date="2015-12" db="EMBL/GenBank/DDBJ databases">
        <authorList>
            <person name="Nair G.R."/>
            <person name="Kaur G."/>
            <person name="Mayilraj S."/>
        </authorList>
    </citation>
    <scope>NUCLEOTIDE SEQUENCE [LARGE SCALE GENOMIC DNA]</scope>
    <source>
        <strain evidence="4">CD08_7</strain>
    </source>
</reference>
<feature type="binding site" evidence="1">
    <location>
        <position position="49"/>
    </location>
    <ligand>
        <name>Mg(2+)</name>
        <dbReference type="ChEBI" id="CHEBI:18420"/>
        <label>4</label>
    </ligand>
</feature>
<keyword evidence="1" id="KW-0479">Metal-binding</keyword>
<dbReference type="Gene3D" id="3.30.1330.10">
    <property type="entry name" value="PurM-like, N-terminal domain"/>
    <property type="match status" value="1"/>
</dbReference>
<dbReference type="Pfam" id="PF00586">
    <property type="entry name" value="AIRS"/>
    <property type="match status" value="1"/>
</dbReference>
<dbReference type="SUPFAM" id="SSF56042">
    <property type="entry name" value="PurM C-terminal domain-like"/>
    <property type="match status" value="1"/>
</dbReference>
<dbReference type="InterPro" id="IPR006283">
    <property type="entry name" value="ThiL-like"/>
</dbReference>
<feature type="binding site" evidence="1">
    <location>
        <position position="106"/>
    </location>
    <ligand>
        <name>Mg(2+)</name>
        <dbReference type="ChEBI" id="CHEBI:18420"/>
        <label>2</label>
    </ligand>
</feature>
<evidence type="ECO:0000259" key="2">
    <source>
        <dbReference type="Pfam" id="PF00586"/>
    </source>
</evidence>
<evidence type="ECO:0000313" key="3">
    <source>
        <dbReference type="EMBL" id="KUG59089.1"/>
    </source>
</evidence>
<evidence type="ECO:0000256" key="1">
    <source>
        <dbReference type="HAMAP-Rule" id="MF_02128"/>
    </source>
</evidence>
<feature type="binding site" evidence="1">
    <location>
        <position position="106"/>
    </location>
    <ligand>
        <name>Mg(2+)</name>
        <dbReference type="ChEBI" id="CHEBI:18420"/>
        <label>4</label>
    </ligand>
</feature>
<feature type="binding site" evidence="1">
    <location>
        <position position="249"/>
    </location>
    <ligand>
        <name>Mg(2+)</name>
        <dbReference type="ChEBI" id="CHEBI:18420"/>
        <label>3</label>
    </ligand>
</feature>
<feature type="binding site" evidence="1">
    <location>
        <position position="251"/>
    </location>
    <ligand>
        <name>ATP</name>
        <dbReference type="ChEBI" id="CHEBI:30616"/>
    </ligand>
</feature>
<comment type="function">
    <text evidence="1">Catalyzes the ATP-dependent phosphorylation of thiamine-monophosphate (TMP) to form thiamine-pyrophosphate (TPP), the active form of vitamin B1.</text>
</comment>
<feature type="binding site" evidence="1">
    <location>
        <position position="252"/>
    </location>
    <ligand>
        <name>Mg(2+)</name>
        <dbReference type="ChEBI" id="CHEBI:18420"/>
        <label>5</label>
    </ligand>
</feature>
<evidence type="ECO:0000313" key="4">
    <source>
        <dbReference type="Proteomes" id="UP000054023"/>
    </source>
</evidence>
<dbReference type="SUPFAM" id="SSF55326">
    <property type="entry name" value="PurM N-terminal domain-like"/>
    <property type="match status" value="1"/>
</dbReference>
<dbReference type="EMBL" id="LQBM01000003">
    <property type="protein sequence ID" value="KUG59089.1"/>
    <property type="molecule type" value="Genomic_DNA"/>
</dbReference>
<feature type="binding site" evidence="1">
    <location>
        <position position="183"/>
    </location>
    <ligand>
        <name>ATP</name>
        <dbReference type="ChEBI" id="CHEBI:30616"/>
    </ligand>
</feature>
<dbReference type="NCBIfam" id="TIGR01379">
    <property type="entry name" value="thiL"/>
    <property type="match status" value="1"/>
</dbReference>
<feature type="binding site" evidence="1">
    <location>
        <position position="76"/>
    </location>
    <ligand>
        <name>substrate</name>
    </ligand>
</feature>
<keyword evidence="1" id="KW-0547">Nucleotide-binding</keyword>
<proteinExistence type="inferred from homology"/>
<feature type="binding site" evidence="1">
    <location>
        <position position="310"/>
    </location>
    <ligand>
        <name>substrate</name>
    </ligand>
</feature>
<dbReference type="OrthoDB" id="9802811at2"/>
<dbReference type="HAMAP" id="MF_02128">
    <property type="entry name" value="TMP_kinase"/>
    <property type="match status" value="1"/>
</dbReference>
<dbReference type="AlphaFoldDB" id="A0A0W8IGH2"/>
<gene>
    <name evidence="1" type="primary">thiL</name>
    <name evidence="3" type="ORF">AVL63_03575</name>
</gene>
<dbReference type="Proteomes" id="UP000054023">
    <property type="component" value="Unassembled WGS sequence"/>
</dbReference>
<dbReference type="GO" id="GO:0005524">
    <property type="term" value="F:ATP binding"/>
    <property type="evidence" value="ECO:0007669"/>
    <property type="project" value="UniProtKB-UniRule"/>
</dbReference>
<feature type="binding site" evidence="1">
    <location>
        <begin position="156"/>
        <end position="157"/>
    </location>
    <ligand>
        <name>ATP</name>
        <dbReference type="ChEBI" id="CHEBI:30616"/>
    </ligand>
</feature>